<dbReference type="EMBL" id="OC958727">
    <property type="protein sequence ID" value="CAD7665171.1"/>
    <property type="molecule type" value="Genomic_DNA"/>
</dbReference>
<protein>
    <submittedName>
        <fullName evidence="1">Uncharacterized protein</fullName>
    </submittedName>
</protein>
<feature type="non-terminal residue" evidence="1">
    <location>
        <position position="1"/>
    </location>
</feature>
<dbReference type="Proteomes" id="UP000728032">
    <property type="component" value="Unassembled WGS sequence"/>
</dbReference>
<dbReference type="AlphaFoldDB" id="A0A7R9R197"/>
<reference evidence="1" key="1">
    <citation type="submission" date="2020-11" db="EMBL/GenBank/DDBJ databases">
        <authorList>
            <person name="Tran Van P."/>
        </authorList>
    </citation>
    <scope>NUCLEOTIDE SEQUENCE</scope>
</reference>
<dbReference type="OrthoDB" id="5970at2759"/>
<proteinExistence type="predicted"/>
<name>A0A7R9R197_9ACAR</name>
<dbReference type="InterPro" id="IPR035979">
    <property type="entry name" value="RBD_domain_sf"/>
</dbReference>
<keyword evidence="2" id="KW-1185">Reference proteome</keyword>
<evidence type="ECO:0000313" key="1">
    <source>
        <dbReference type="EMBL" id="CAD7665171.1"/>
    </source>
</evidence>
<sequence>MDSDRKNRVFIGGITESVRKDELEKEFEKF</sequence>
<evidence type="ECO:0000313" key="2">
    <source>
        <dbReference type="Proteomes" id="UP000728032"/>
    </source>
</evidence>
<dbReference type="EMBL" id="CAJPVJ010043902">
    <property type="protein sequence ID" value="CAG2182308.1"/>
    <property type="molecule type" value="Genomic_DNA"/>
</dbReference>
<dbReference type="GO" id="GO:0003676">
    <property type="term" value="F:nucleic acid binding"/>
    <property type="evidence" value="ECO:0007669"/>
    <property type="project" value="InterPro"/>
</dbReference>
<organism evidence="1">
    <name type="scientific">Oppiella nova</name>
    <dbReference type="NCBI Taxonomy" id="334625"/>
    <lineage>
        <taxon>Eukaryota</taxon>
        <taxon>Metazoa</taxon>
        <taxon>Ecdysozoa</taxon>
        <taxon>Arthropoda</taxon>
        <taxon>Chelicerata</taxon>
        <taxon>Arachnida</taxon>
        <taxon>Acari</taxon>
        <taxon>Acariformes</taxon>
        <taxon>Sarcoptiformes</taxon>
        <taxon>Oribatida</taxon>
        <taxon>Brachypylina</taxon>
        <taxon>Oppioidea</taxon>
        <taxon>Oppiidae</taxon>
        <taxon>Oppiella</taxon>
    </lineage>
</organism>
<gene>
    <name evidence="1" type="ORF">ONB1V03_LOCUS21729</name>
</gene>
<accession>A0A7R9R197</accession>
<dbReference type="SUPFAM" id="SSF54928">
    <property type="entry name" value="RNA-binding domain, RBD"/>
    <property type="match status" value="1"/>
</dbReference>